<name>A0ABR6U2Y9_9ACTN</name>
<dbReference type="RefSeq" id="WP_186344073.1">
    <property type="nucleotide sequence ID" value="NZ_BMMR01000001.1"/>
</dbReference>
<evidence type="ECO:0000256" key="1">
    <source>
        <dbReference type="SAM" id="Phobius"/>
    </source>
</evidence>
<feature type="transmembrane region" description="Helical" evidence="1">
    <location>
        <begin position="96"/>
        <end position="113"/>
    </location>
</feature>
<evidence type="ECO:0000313" key="2">
    <source>
        <dbReference type="EMBL" id="MBC2958767.1"/>
    </source>
</evidence>
<keyword evidence="3" id="KW-1185">Reference proteome</keyword>
<sequence length="159" mass="16506">MTTQPTTDPMTTARPASVQRAVRLLWVLVGLAALTAVLTVLLRADLLDSWSVGHPVDADIKQPAFVPVAIVLLVTFIGLIGTLVPFLVVGANWARHSLAAVVLMAAIATVAGLRTEPPAQFVVAAVVSLVVDVAILVLLWSRSTSAFVRGPGAAPGDQG</sequence>
<gene>
    <name evidence="2" type="ORF">H7344_00485</name>
</gene>
<reference evidence="2 3" key="1">
    <citation type="submission" date="2020-08" db="EMBL/GenBank/DDBJ databases">
        <title>novel species in genus Nocardioides.</title>
        <authorList>
            <person name="Zhang G."/>
        </authorList>
    </citation>
    <scope>NUCLEOTIDE SEQUENCE [LARGE SCALE GENOMIC DNA]</scope>
    <source>
        <strain evidence="2 3">SC8A-24</strain>
    </source>
</reference>
<dbReference type="EMBL" id="JACMYC010000001">
    <property type="protein sequence ID" value="MBC2958767.1"/>
    <property type="molecule type" value="Genomic_DNA"/>
</dbReference>
<protein>
    <submittedName>
        <fullName evidence="2">Uncharacterized protein</fullName>
    </submittedName>
</protein>
<keyword evidence="1" id="KW-0812">Transmembrane</keyword>
<keyword evidence="1" id="KW-0472">Membrane</keyword>
<keyword evidence="1" id="KW-1133">Transmembrane helix</keyword>
<accession>A0ABR6U2Y9</accession>
<organism evidence="2 3">
    <name type="scientific">Nocardioides deserti</name>
    <dbReference type="NCBI Taxonomy" id="1588644"/>
    <lineage>
        <taxon>Bacteria</taxon>
        <taxon>Bacillati</taxon>
        <taxon>Actinomycetota</taxon>
        <taxon>Actinomycetes</taxon>
        <taxon>Propionibacteriales</taxon>
        <taxon>Nocardioidaceae</taxon>
        <taxon>Nocardioides</taxon>
    </lineage>
</organism>
<comment type="caution">
    <text evidence="2">The sequence shown here is derived from an EMBL/GenBank/DDBJ whole genome shotgun (WGS) entry which is preliminary data.</text>
</comment>
<feature type="transmembrane region" description="Helical" evidence="1">
    <location>
        <begin position="24"/>
        <end position="44"/>
    </location>
</feature>
<feature type="transmembrane region" description="Helical" evidence="1">
    <location>
        <begin position="64"/>
        <end position="89"/>
    </location>
</feature>
<proteinExistence type="predicted"/>
<dbReference type="Proteomes" id="UP000604001">
    <property type="component" value="Unassembled WGS sequence"/>
</dbReference>
<feature type="transmembrane region" description="Helical" evidence="1">
    <location>
        <begin position="119"/>
        <end position="140"/>
    </location>
</feature>
<evidence type="ECO:0000313" key="3">
    <source>
        <dbReference type="Proteomes" id="UP000604001"/>
    </source>
</evidence>